<dbReference type="EMBL" id="BSSD01000003">
    <property type="protein sequence ID" value="GLW91608.1"/>
    <property type="molecule type" value="Genomic_DNA"/>
</dbReference>
<feature type="domain" description="MvdD-like pre-ATP grasp" evidence="1">
    <location>
        <begin position="4"/>
        <end position="73"/>
    </location>
</feature>
<proteinExistence type="predicted"/>
<accession>A0A9W6VA42</accession>
<keyword evidence="3" id="KW-1185">Reference proteome</keyword>
<protein>
    <recommendedName>
        <fullName evidence="1">MvdD-like pre-ATP grasp domain-containing protein</fullName>
    </recommendedName>
</protein>
<gene>
    <name evidence="2" type="ORF">Aglo03_24240</name>
</gene>
<dbReference type="Gene3D" id="3.30.470.20">
    <property type="entry name" value="ATP-grasp fold, B domain"/>
    <property type="match status" value="1"/>
</dbReference>
<reference evidence="2" key="1">
    <citation type="submission" date="2023-02" db="EMBL/GenBank/DDBJ databases">
        <title>Actinokineospora globicatena NBRC 15670.</title>
        <authorList>
            <person name="Ichikawa N."/>
            <person name="Sato H."/>
            <person name="Tonouchi N."/>
        </authorList>
    </citation>
    <scope>NUCLEOTIDE SEQUENCE</scope>
    <source>
        <strain evidence="2">NBRC 15670</strain>
    </source>
</reference>
<dbReference type="SUPFAM" id="SSF56059">
    <property type="entry name" value="Glutathione synthetase ATP-binding domain-like"/>
    <property type="match status" value="1"/>
</dbReference>
<dbReference type="Pfam" id="PF21068">
    <property type="entry name" value="ATPgraspMvdD"/>
    <property type="match status" value="1"/>
</dbReference>
<sequence length="205" mass="22779">MPLLRVDTAWFPQRVSIDAEFRDERWSGTLSVAERTARLESLRSIWYRSPTAFTFAEGMSPTERRWAMTEAKLGLADLRGVEATTHQFQRWVPKSHEARVIVVGDSVFAAAIQSGSAEAHIDWRNDYQALTYRRVDPPTGVVAGVRGYCRDLGLVYGAFDFVVRPDGQWVFLECNAGGQYGWLEDAAGLPITTALADFLADGCGA</sequence>
<evidence type="ECO:0000259" key="1">
    <source>
        <dbReference type="Pfam" id="PF21068"/>
    </source>
</evidence>
<evidence type="ECO:0000313" key="2">
    <source>
        <dbReference type="EMBL" id="GLW91608.1"/>
    </source>
</evidence>
<comment type="caution">
    <text evidence="2">The sequence shown here is derived from an EMBL/GenBank/DDBJ whole genome shotgun (WGS) entry which is preliminary data.</text>
</comment>
<name>A0A9W6VA42_9PSEU</name>
<dbReference type="AlphaFoldDB" id="A0A9W6VA42"/>
<dbReference type="InterPro" id="IPR048936">
    <property type="entry name" value="MvdD-like_ATPgrasp"/>
</dbReference>
<dbReference type="Proteomes" id="UP001165042">
    <property type="component" value="Unassembled WGS sequence"/>
</dbReference>
<evidence type="ECO:0000313" key="3">
    <source>
        <dbReference type="Proteomes" id="UP001165042"/>
    </source>
</evidence>
<organism evidence="2 3">
    <name type="scientific">Actinokineospora globicatena</name>
    <dbReference type="NCBI Taxonomy" id="103729"/>
    <lineage>
        <taxon>Bacteria</taxon>
        <taxon>Bacillati</taxon>
        <taxon>Actinomycetota</taxon>
        <taxon>Actinomycetes</taxon>
        <taxon>Pseudonocardiales</taxon>
        <taxon>Pseudonocardiaceae</taxon>
        <taxon>Actinokineospora</taxon>
    </lineage>
</organism>